<evidence type="ECO:0000256" key="6">
    <source>
        <dbReference type="ARBA" id="ARBA00022989"/>
    </source>
</evidence>
<keyword evidence="4 9" id="KW-0997">Cell inner membrane</keyword>
<comment type="similarity">
    <text evidence="8 9">Belongs to the TRAP transporter small permease family.</text>
</comment>
<comment type="subcellular location">
    <subcellularLocation>
        <location evidence="1 9">Cell inner membrane</location>
        <topology evidence="1 9">Multi-pass membrane protein</topology>
    </subcellularLocation>
</comment>
<keyword evidence="12" id="KW-1185">Reference proteome</keyword>
<feature type="transmembrane region" description="Helical" evidence="9">
    <location>
        <begin position="128"/>
        <end position="151"/>
    </location>
</feature>
<keyword evidence="3" id="KW-1003">Cell membrane</keyword>
<evidence type="ECO:0000313" key="11">
    <source>
        <dbReference type="EMBL" id="ATI43917.1"/>
    </source>
</evidence>
<comment type="subunit">
    <text evidence="9">The complex comprises the extracytoplasmic solute receptor protein and the two transmembrane proteins.</text>
</comment>
<feature type="transmembrane region" description="Helical" evidence="9">
    <location>
        <begin position="48"/>
        <end position="66"/>
    </location>
</feature>
<dbReference type="GO" id="GO:0022857">
    <property type="term" value="F:transmembrane transporter activity"/>
    <property type="evidence" value="ECO:0007669"/>
    <property type="project" value="UniProtKB-UniRule"/>
</dbReference>
<gene>
    <name evidence="11" type="ORF">CBW24_17455</name>
</gene>
<evidence type="ECO:0000256" key="2">
    <source>
        <dbReference type="ARBA" id="ARBA00022448"/>
    </source>
</evidence>
<keyword evidence="6 9" id="KW-1133">Transmembrane helix</keyword>
<evidence type="ECO:0000259" key="10">
    <source>
        <dbReference type="Pfam" id="PF04290"/>
    </source>
</evidence>
<organism evidence="11 12">
    <name type="scientific">Pacificitalea manganoxidans</name>
    <dbReference type="NCBI Taxonomy" id="1411902"/>
    <lineage>
        <taxon>Bacteria</taxon>
        <taxon>Pseudomonadati</taxon>
        <taxon>Pseudomonadota</taxon>
        <taxon>Alphaproteobacteria</taxon>
        <taxon>Rhodobacterales</taxon>
        <taxon>Paracoccaceae</taxon>
        <taxon>Pacificitalea</taxon>
    </lineage>
</organism>
<protein>
    <recommendedName>
        <fullName evidence="9">TRAP transporter small permease protein</fullName>
    </recommendedName>
</protein>
<dbReference type="KEGG" id="cmag:CBW24_17455"/>
<keyword evidence="11" id="KW-0614">Plasmid</keyword>
<keyword evidence="2 9" id="KW-0813">Transport</keyword>
<feature type="transmembrane region" description="Helical" evidence="9">
    <location>
        <begin position="12"/>
        <end position="36"/>
    </location>
</feature>
<dbReference type="InterPro" id="IPR007387">
    <property type="entry name" value="TRAP_DctQ"/>
</dbReference>
<dbReference type="InterPro" id="IPR055348">
    <property type="entry name" value="DctQ"/>
</dbReference>
<reference evidence="11 12" key="1">
    <citation type="submission" date="2017-05" db="EMBL/GenBank/DDBJ databases">
        <title>Comparative genomic and metabolic analysis of manganese-oxidizing mechanisms in Celeribater manganoxidans DY25T: its adaption to the environment of polymetallic nodule.</title>
        <authorList>
            <person name="Wang X."/>
        </authorList>
    </citation>
    <scope>NUCLEOTIDE SEQUENCE [LARGE SCALE GENOMIC DNA]</scope>
    <source>
        <strain evidence="11 12">DY25</strain>
        <plasmid evidence="12">pdy25-c</plasmid>
    </source>
</reference>
<evidence type="ECO:0000256" key="7">
    <source>
        <dbReference type="ARBA" id="ARBA00023136"/>
    </source>
</evidence>
<dbReference type="GO" id="GO:0015740">
    <property type="term" value="P:C4-dicarboxylate transport"/>
    <property type="evidence" value="ECO:0007669"/>
    <property type="project" value="TreeGrafter"/>
</dbReference>
<evidence type="ECO:0000256" key="8">
    <source>
        <dbReference type="ARBA" id="ARBA00038436"/>
    </source>
</evidence>
<dbReference type="RefSeq" id="WP_097374542.1">
    <property type="nucleotide sequence ID" value="NZ_CP021407.1"/>
</dbReference>
<name>A0A291M4Z8_9RHOB</name>
<evidence type="ECO:0000256" key="4">
    <source>
        <dbReference type="ARBA" id="ARBA00022519"/>
    </source>
</evidence>
<evidence type="ECO:0000256" key="9">
    <source>
        <dbReference type="RuleBase" id="RU369079"/>
    </source>
</evidence>
<feature type="transmembrane region" description="Helical" evidence="9">
    <location>
        <begin position="87"/>
        <end position="108"/>
    </location>
</feature>
<feature type="domain" description="Tripartite ATP-independent periplasmic transporters DctQ component" evidence="10">
    <location>
        <begin position="24"/>
        <end position="155"/>
    </location>
</feature>
<evidence type="ECO:0000256" key="5">
    <source>
        <dbReference type="ARBA" id="ARBA00022692"/>
    </source>
</evidence>
<dbReference type="EMBL" id="CP021407">
    <property type="protein sequence ID" value="ATI43917.1"/>
    <property type="molecule type" value="Genomic_DNA"/>
</dbReference>
<evidence type="ECO:0000256" key="3">
    <source>
        <dbReference type="ARBA" id="ARBA00022475"/>
    </source>
</evidence>
<evidence type="ECO:0000256" key="1">
    <source>
        <dbReference type="ARBA" id="ARBA00004429"/>
    </source>
</evidence>
<proteinExistence type="inferred from homology"/>
<dbReference type="OrthoDB" id="4250245at2"/>
<dbReference type="GO" id="GO:0005886">
    <property type="term" value="C:plasma membrane"/>
    <property type="evidence" value="ECO:0007669"/>
    <property type="project" value="UniProtKB-SubCell"/>
</dbReference>
<geneLocation type="plasmid" evidence="12">
    <name>pdy25-c</name>
</geneLocation>
<dbReference type="AlphaFoldDB" id="A0A291M4Z8"/>
<dbReference type="Proteomes" id="UP000219050">
    <property type="component" value="Plasmid pDY25-C"/>
</dbReference>
<dbReference type="PANTHER" id="PTHR35011:SF2">
    <property type="entry name" value="2,3-DIKETO-L-GULONATE TRAP TRANSPORTER SMALL PERMEASE PROTEIN YIAM"/>
    <property type="match status" value="1"/>
</dbReference>
<dbReference type="Pfam" id="PF04290">
    <property type="entry name" value="DctQ"/>
    <property type="match status" value="1"/>
</dbReference>
<accession>A0A291M4Z8</accession>
<evidence type="ECO:0000313" key="12">
    <source>
        <dbReference type="Proteomes" id="UP000219050"/>
    </source>
</evidence>
<keyword evidence="7 9" id="KW-0472">Membrane</keyword>
<keyword evidence="5 9" id="KW-0812">Transmembrane</keyword>
<dbReference type="PANTHER" id="PTHR35011">
    <property type="entry name" value="2,3-DIKETO-L-GULONATE TRAP TRANSPORTER SMALL PERMEASE PROTEIN YIAM"/>
    <property type="match status" value="1"/>
</dbReference>
<comment type="function">
    <text evidence="9">Part of the tripartite ATP-independent periplasmic (TRAP) transport system.</text>
</comment>
<sequence length="172" mass="18599">MPRSISQTLSRVLHGIAALALVAMMLVVVADVALRFFFNVPVRGSYDLVSLGLLTMVFFGIGPVIARGAEILIDLIDGLAPPRLLHCLRLLAAFATLGTVMFIGWAMVPPARDAWTYGDRSLELGMPVWVLWAIAFCGMLGILWASLYALWSLLRAGPTPSKTPSSDEKGQS</sequence>